<dbReference type="SUPFAM" id="SSF51621">
    <property type="entry name" value="Phosphoenolpyruvate/pyruvate domain"/>
    <property type="match status" value="1"/>
</dbReference>
<sequence>MLTAPVDIPTSGAKKLGKMLEEMDELIVYPGVYNSLSRGTVIELGFSARYMTGPGTIASRLGQPDFAIAQLHDMHRNAKMIASLDPFGPPLIADMDTGYEGFRSQHFYTKLFWGQREFPRTPVLTKRYGHLSGKKVVPRDEYLARIQMLGYDECIAWLRAARSQRADWATVGFRIERAGSPGS</sequence>
<dbReference type="InterPro" id="IPR015813">
    <property type="entry name" value="Pyrv/PenolPyrv_kinase-like_dom"/>
</dbReference>
<dbReference type="PANTHER" id="PTHR42905:SF2">
    <property type="entry name" value="PHOSPHOENOLPYRUVATE CARBOXYLASE FAMILY PROTEIN"/>
    <property type="match status" value="1"/>
</dbReference>
<reference evidence="1 2" key="1">
    <citation type="submission" date="2018-06" db="EMBL/GenBank/DDBJ databases">
        <title>Complete Genomes of Monosporascus.</title>
        <authorList>
            <person name="Robinson A.J."/>
            <person name="Natvig D.O."/>
        </authorList>
    </citation>
    <scope>NUCLEOTIDE SEQUENCE [LARGE SCALE GENOMIC DNA]</scope>
    <source>
        <strain evidence="1 2">CBS 609.92</strain>
    </source>
</reference>
<gene>
    <name evidence="1" type="ORF">DL762_007812</name>
</gene>
<name>A0ABY0H278_9PEZI</name>
<comment type="caution">
    <text evidence="1">The sequence shown here is derived from an EMBL/GenBank/DDBJ whole genome shotgun (WGS) entry which is preliminary data.</text>
</comment>
<accession>A0ABY0H278</accession>
<protein>
    <submittedName>
        <fullName evidence="1">Uncharacterized protein</fullName>
    </submittedName>
</protein>
<proteinExistence type="predicted"/>
<evidence type="ECO:0000313" key="2">
    <source>
        <dbReference type="Proteomes" id="UP000294003"/>
    </source>
</evidence>
<keyword evidence="2" id="KW-1185">Reference proteome</keyword>
<dbReference type="EMBL" id="QJNS01000300">
    <property type="protein sequence ID" value="RYO80102.1"/>
    <property type="molecule type" value="Genomic_DNA"/>
</dbReference>
<dbReference type="Proteomes" id="UP000294003">
    <property type="component" value="Unassembled WGS sequence"/>
</dbReference>
<dbReference type="PANTHER" id="PTHR42905">
    <property type="entry name" value="PHOSPHOENOLPYRUVATE CARBOXYLASE"/>
    <property type="match status" value="1"/>
</dbReference>
<dbReference type="InterPro" id="IPR040442">
    <property type="entry name" value="Pyrv_kinase-like_dom_sf"/>
</dbReference>
<dbReference type="Gene3D" id="3.20.20.60">
    <property type="entry name" value="Phosphoenolpyruvate-binding domains"/>
    <property type="match status" value="1"/>
</dbReference>
<evidence type="ECO:0000313" key="1">
    <source>
        <dbReference type="EMBL" id="RYO80102.1"/>
    </source>
</evidence>
<organism evidence="1 2">
    <name type="scientific">Monosporascus cannonballus</name>
    <dbReference type="NCBI Taxonomy" id="155416"/>
    <lineage>
        <taxon>Eukaryota</taxon>
        <taxon>Fungi</taxon>
        <taxon>Dikarya</taxon>
        <taxon>Ascomycota</taxon>
        <taxon>Pezizomycotina</taxon>
        <taxon>Sordariomycetes</taxon>
        <taxon>Xylariomycetidae</taxon>
        <taxon>Xylariales</taxon>
        <taxon>Xylariales incertae sedis</taxon>
        <taxon>Monosporascus</taxon>
    </lineage>
</organism>